<reference evidence="1 2" key="1">
    <citation type="submission" date="2020-06" db="EMBL/GenBank/DDBJ databases">
        <authorList>
            <person name="Li R."/>
            <person name="Bekaert M."/>
        </authorList>
    </citation>
    <scope>NUCLEOTIDE SEQUENCE [LARGE SCALE GENOMIC DNA]</scope>
    <source>
        <strain evidence="2">wild</strain>
    </source>
</reference>
<keyword evidence="2" id="KW-1185">Reference proteome</keyword>
<organism evidence="1 2">
    <name type="scientific">Mytilus coruscus</name>
    <name type="common">Sea mussel</name>
    <dbReference type="NCBI Taxonomy" id="42192"/>
    <lineage>
        <taxon>Eukaryota</taxon>
        <taxon>Metazoa</taxon>
        <taxon>Spiralia</taxon>
        <taxon>Lophotrochozoa</taxon>
        <taxon>Mollusca</taxon>
        <taxon>Bivalvia</taxon>
        <taxon>Autobranchia</taxon>
        <taxon>Pteriomorphia</taxon>
        <taxon>Mytilida</taxon>
        <taxon>Mytiloidea</taxon>
        <taxon>Mytilidae</taxon>
        <taxon>Mytilinae</taxon>
        <taxon>Mytilus</taxon>
    </lineage>
</organism>
<evidence type="ECO:0000313" key="2">
    <source>
        <dbReference type="Proteomes" id="UP000507470"/>
    </source>
</evidence>
<dbReference type="EMBL" id="CACVKT020003742">
    <property type="protein sequence ID" value="CAC5385668.1"/>
    <property type="molecule type" value="Genomic_DNA"/>
</dbReference>
<dbReference type="AlphaFoldDB" id="A0A6J8BNW8"/>
<protein>
    <submittedName>
        <fullName evidence="1">Uncharacterized protein</fullName>
    </submittedName>
</protein>
<proteinExistence type="predicted"/>
<dbReference type="OrthoDB" id="10392070at2759"/>
<accession>A0A6J8BNW8</accession>
<sequence length="349" mass="40995">MKMDCVYFPDINSITSVSHRTIDVFAKITETLDVNFQSKTADFPRQQIKCTMKKLTTYRQNMEFPELNKLFYLLTETVLSVVGLHNQTATSKKSVAERVHNKIVKLVSSSDSILPIPTFVQTTTEEYYAKVDEMNKLMRTHTHVNKELQRQQKMCWTTELSRYFNAHRISSSKLKARDVSINYLLTTLNHKKQIAAETAKRYQTLITKAQTTRNALKLFERELLDDIRFNLVERLQSGLVCLKYILATQTNKFNELLPHIDNFDCRLAAESITDKLSSKYQFSSPHVTNKCLSRTESESRTHAIYRHQFKRQTTQMFMQQLSEDKTLVRENKRMLCQNYRRKIHYDGFE</sequence>
<name>A0A6J8BNW8_MYTCO</name>
<evidence type="ECO:0000313" key="1">
    <source>
        <dbReference type="EMBL" id="CAC5385668.1"/>
    </source>
</evidence>
<gene>
    <name evidence="1" type="ORF">MCOR_21180</name>
</gene>
<dbReference type="Proteomes" id="UP000507470">
    <property type="component" value="Unassembled WGS sequence"/>
</dbReference>